<sequence length="334" mass="36573">MNNQRRAVFISSIVLNVVLVIVVAFLSYRLTQLDQEPKLYSFDLATDDLYIKNMEMVVYPDSIYVGEQYLERNGDEKSFEGISYGLNLGGQMITSVSQADDPFTLPDAAGGRIIMSTNNVFKHFHISDDDTIDVIVNYKVDGKTKNYTGQISLSEVKRPYSWIGSGTVVQLTDQGTVVTYANQSMVAASVANDVNEEATNNGLSITDGVAKWSGGGSGLISDSASDEVFQQTIHEAVFPLLQPKLPFEATHCAVSKITAPFDLYQIVYANEQQGIQLVLGQSNSKVTSTPEGKKGPKLDNGARTWIQGNDGFSAIYWRHNGYTYSLLSNKVDGG</sequence>
<keyword evidence="1" id="KW-0812">Transmembrane</keyword>
<evidence type="ECO:0000256" key="1">
    <source>
        <dbReference type="SAM" id="Phobius"/>
    </source>
</evidence>
<organism evidence="2 3">
    <name type="scientific">Paenibacillus motobuensis</name>
    <dbReference type="NCBI Taxonomy" id="295324"/>
    <lineage>
        <taxon>Bacteria</taxon>
        <taxon>Bacillati</taxon>
        <taxon>Bacillota</taxon>
        <taxon>Bacilli</taxon>
        <taxon>Bacillales</taxon>
        <taxon>Paenibacillaceae</taxon>
        <taxon>Paenibacillus</taxon>
    </lineage>
</organism>
<gene>
    <name evidence="2" type="ORF">GCM10008933_48270</name>
</gene>
<evidence type="ECO:0000313" key="3">
    <source>
        <dbReference type="Proteomes" id="UP001500340"/>
    </source>
</evidence>
<dbReference type="EMBL" id="BAAACX010000028">
    <property type="protein sequence ID" value="GAA0412361.1"/>
    <property type="molecule type" value="Genomic_DNA"/>
</dbReference>
<name>A0ABN0YW16_9BACL</name>
<accession>A0ABN0YW16</accession>
<keyword evidence="3" id="KW-1185">Reference proteome</keyword>
<reference evidence="2 3" key="1">
    <citation type="journal article" date="2019" name="Int. J. Syst. Evol. Microbiol.">
        <title>The Global Catalogue of Microorganisms (GCM) 10K type strain sequencing project: providing services to taxonomists for standard genome sequencing and annotation.</title>
        <authorList>
            <consortium name="The Broad Institute Genomics Platform"/>
            <consortium name="The Broad Institute Genome Sequencing Center for Infectious Disease"/>
            <person name="Wu L."/>
            <person name="Ma J."/>
        </authorList>
    </citation>
    <scope>NUCLEOTIDE SEQUENCE [LARGE SCALE GENOMIC DNA]</scope>
    <source>
        <strain evidence="2 3">JCM 12774</strain>
    </source>
</reference>
<proteinExistence type="predicted"/>
<keyword evidence="1" id="KW-0472">Membrane</keyword>
<feature type="transmembrane region" description="Helical" evidence="1">
    <location>
        <begin position="7"/>
        <end position="28"/>
    </location>
</feature>
<evidence type="ECO:0008006" key="4">
    <source>
        <dbReference type="Google" id="ProtNLM"/>
    </source>
</evidence>
<comment type="caution">
    <text evidence="2">The sequence shown here is derived from an EMBL/GenBank/DDBJ whole genome shotgun (WGS) entry which is preliminary data.</text>
</comment>
<keyword evidence="1" id="KW-1133">Transmembrane helix</keyword>
<protein>
    <recommendedName>
        <fullName evidence="4">Regulatory protein YycH-like domain-containing protein</fullName>
    </recommendedName>
</protein>
<dbReference type="Proteomes" id="UP001500340">
    <property type="component" value="Unassembled WGS sequence"/>
</dbReference>
<evidence type="ECO:0000313" key="2">
    <source>
        <dbReference type="EMBL" id="GAA0412361.1"/>
    </source>
</evidence>
<dbReference type="RefSeq" id="WP_343865768.1">
    <property type="nucleotide sequence ID" value="NZ_BAAACX010000028.1"/>
</dbReference>